<reference evidence="12 13" key="2">
    <citation type="journal article" date="2001" name="Science">
        <title>Genome sequence of the plant pathogen and biotechnology agent Agrobacterium tumefaciens C58.</title>
        <authorList>
            <person name="Goodner B."/>
            <person name="Hinkle G."/>
            <person name="Gattung S."/>
            <person name="Miller N."/>
            <person name="Blanchard M."/>
            <person name="Qurollo B."/>
            <person name="Goldman B.S."/>
            <person name="Cao Y."/>
            <person name="Askenazi M."/>
            <person name="Halling C."/>
            <person name="Mullin L."/>
            <person name="Houmiel K."/>
            <person name="Gordon J."/>
            <person name="Vaudin M."/>
            <person name="Iartchouk O."/>
            <person name="Epp A."/>
            <person name="Liu F."/>
            <person name="Wollam C."/>
            <person name="Allinger M."/>
            <person name="Doughty D."/>
            <person name="Scott C."/>
            <person name="Lappas C."/>
            <person name="Markelz B."/>
            <person name="Flanagan C."/>
            <person name="Crowell C."/>
            <person name="Gurson J."/>
            <person name="Lomo C."/>
            <person name="Sear C."/>
            <person name="Strub G."/>
            <person name="Cielo C."/>
            <person name="Slater S."/>
        </authorList>
    </citation>
    <scope>NUCLEOTIDE SEQUENCE [LARGE SCALE GENOMIC DNA]</scope>
    <source>
        <strain evidence="13">C58 / ATCC 33970</strain>
    </source>
</reference>
<keyword evidence="13" id="KW-1185">Reference proteome</keyword>
<dbReference type="Pfam" id="PF06808">
    <property type="entry name" value="DctM"/>
    <property type="match status" value="1"/>
</dbReference>
<evidence type="ECO:0000256" key="9">
    <source>
        <dbReference type="SAM" id="Phobius"/>
    </source>
</evidence>
<proteinExistence type="predicted"/>
<evidence type="ECO:0000259" key="10">
    <source>
        <dbReference type="Pfam" id="PF04290"/>
    </source>
</evidence>
<dbReference type="PANTHER" id="PTHR33362:SF2">
    <property type="entry name" value="TRAP TRANSPORTER LARGE PERMEASE PROTEIN"/>
    <property type="match status" value="1"/>
</dbReference>
<dbReference type="EnsemblBacteria" id="AAK90129">
    <property type="protein sequence ID" value="AAK90129"/>
    <property type="gene ID" value="Atu3261"/>
</dbReference>
<evidence type="ECO:0000256" key="7">
    <source>
        <dbReference type="ARBA" id="ARBA00023136"/>
    </source>
</evidence>
<comment type="function">
    <text evidence="8">Part of the tripartite ATP-independent periplasmic (TRAP) transport system.</text>
</comment>
<comment type="subcellular location">
    <subcellularLocation>
        <location evidence="1 8">Cell inner membrane</location>
        <topology evidence="1 8">Multi-pass membrane protein</topology>
    </subcellularLocation>
</comment>
<keyword evidence="2 8" id="KW-0813">Transport</keyword>
<dbReference type="EMBL" id="AE007870">
    <property type="protein sequence ID" value="AAK90129.2"/>
    <property type="molecule type" value="Genomic_DNA"/>
</dbReference>
<dbReference type="PANTHER" id="PTHR33362">
    <property type="entry name" value="SIALIC ACID TRAP TRANSPORTER PERMEASE PROTEIN SIAT-RELATED"/>
    <property type="match status" value="1"/>
</dbReference>
<feature type="transmembrane region" description="Helical" evidence="9">
    <location>
        <begin position="461"/>
        <end position="482"/>
    </location>
</feature>
<organism evidence="12 13">
    <name type="scientific">Agrobacterium fabrum (strain C58 / ATCC 33970)</name>
    <name type="common">Agrobacterium tumefaciens (strain C58)</name>
    <dbReference type="NCBI Taxonomy" id="176299"/>
    <lineage>
        <taxon>Bacteria</taxon>
        <taxon>Pseudomonadati</taxon>
        <taxon>Pseudomonadota</taxon>
        <taxon>Alphaproteobacteria</taxon>
        <taxon>Hyphomicrobiales</taxon>
        <taxon>Rhizobiaceae</taxon>
        <taxon>Rhizobium/Agrobacterium group</taxon>
        <taxon>Agrobacterium</taxon>
        <taxon>Agrobacterium tumefaciens complex</taxon>
    </lineage>
</organism>
<keyword evidence="5 9" id="KW-0812">Transmembrane</keyword>
<dbReference type="RefSeq" id="WP_010972891.1">
    <property type="nucleotide sequence ID" value="NC_003063.2"/>
</dbReference>
<reference evidence="12 13" key="1">
    <citation type="journal article" date="2001" name="Science">
        <title>The genome of the natural genetic engineer Agrobacterium tumefaciens C58.</title>
        <authorList>
            <person name="Wood D.W."/>
            <person name="Setubal J.C."/>
            <person name="Kaul R."/>
            <person name="Monks D.E."/>
            <person name="Kitajima J.P."/>
            <person name="Okura V.K."/>
            <person name="Zhou Y."/>
            <person name="Chen L."/>
            <person name="Wood G.E."/>
            <person name="Almeida N.F.Jr."/>
            <person name="Woo L."/>
            <person name="Chen Y."/>
            <person name="Paulsen I.T."/>
            <person name="Eisen J.A."/>
            <person name="Karp P.D."/>
            <person name="Bovee D.Sr."/>
            <person name="Chapman P."/>
            <person name="Clendenning J."/>
            <person name="Deatherage G."/>
            <person name="Gillet W."/>
            <person name="Grant C."/>
            <person name="Kutyavin T."/>
            <person name="Levy R."/>
            <person name="Li M.J."/>
            <person name="McClelland E."/>
            <person name="Palmieri A."/>
            <person name="Raymond C."/>
            <person name="Rouse G."/>
            <person name="Saenphimmachak C."/>
            <person name="Wu Z."/>
            <person name="Romero P."/>
            <person name="Gordon D."/>
            <person name="Zhang S."/>
            <person name="Yoo H."/>
            <person name="Tao Y."/>
            <person name="Biddle P."/>
            <person name="Jung M."/>
            <person name="Krespan W."/>
            <person name="Perry M."/>
            <person name="Gordon-Kamm B."/>
            <person name="Liao L."/>
            <person name="Kim S."/>
            <person name="Hendrick C."/>
            <person name="Zhao Z.Y."/>
            <person name="Dolan M."/>
            <person name="Chumley F."/>
            <person name="Tingey S.V."/>
            <person name="Tomb J.F."/>
            <person name="Gordon M.P."/>
            <person name="Olson M.V."/>
            <person name="Nester E.W."/>
        </authorList>
    </citation>
    <scope>NUCLEOTIDE SEQUENCE [LARGE SCALE GENOMIC DNA]</scope>
    <source>
        <strain evidence="13">C58 / ATCC 33970</strain>
    </source>
</reference>
<gene>
    <name evidence="12" type="ordered locus">Atu3261</name>
</gene>
<dbReference type="PhylomeDB" id="A9CEX9"/>
<dbReference type="eggNOG" id="COG1593">
    <property type="taxonomic scope" value="Bacteria"/>
</dbReference>
<keyword evidence="4 8" id="KW-0997">Cell inner membrane</keyword>
<dbReference type="KEGG" id="atu:Atu3261"/>
<feature type="transmembrane region" description="Helical" evidence="9">
    <location>
        <begin position="331"/>
        <end position="355"/>
    </location>
</feature>
<evidence type="ECO:0000259" key="11">
    <source>
        <dbReference type="Pfam" id="PF06808"/>
    </source>
</evidence>
<dbReference type="AlphaFoldDB" id="A9CEX9"/>
<feature type="transmembrane region" description="Helical" evidence="9">
    <location>
        <begin position="431"/>
        <end position="449"/>
    </location>
</feature>
<dbReference type="GeneID" id="1135135"/>
<dbReference type="PATRIC" id="fig|176299.10.peg.3103"/>
<feature type="transmembrane region" description="Helical" evidence="9">
    <location>
        <begin position="585"/>
        <end position="605"/>
    </location>
</feature>
<sequence>MAVAEKQRRKGFETAAAVMLSRFDAVLGAVAALILAALLLVVLINVTLRYLFHTGFIGAEDLGIWLNVAMIAVGAPLSLKSALAMRLDVFVRFLPPRFHAATEILADAFSFVAALILALGGVEIAAMLGGTSPTLGLPEWVRFGFLGAGGALIFVYLTLQRFSEGKTFAVLLSMTIALVAYVGLPQIFVDTTLPPSLFLALTAAVGLVLAAPLAHAFLAAAYVAIAFGSTLPEPAIVSSTVTGMSKFLLLAIPFFLLAGSLLTISGVANQLVRFAASVVGHRRAGLAQTTLLTSVLFSGASGSSVANAAFGASTFQPELVKHGYPPAQAGAIIAATSVLDNVIPPSIAFLILATATNLSVGSLLVGGFFAGGLMAVCLGVAIHLSVRSVDTLPRATGAERWRSAIAAIPAFGLGVIVVVGIRIGIVTTTEAAALAALYTLLLGFGYRLGVGRIFATFRQSAGEAAAIGLLIGTAGPFAFLLAVDNVSGLVTDFVTVLGGSKITVLLLSNLILLAVGLVLDIGAAILLFGPILLPAAVAAGIDPIHFGVILVVNLMIHGLTPPLGMLIFVVSGVTRVPAAALFRAVIPYLVSLLVALAILCLWAILF</sequence>
<keyword evidence="6 9" id="KW-1133">Transmembrane helix</keyword>
<feature type="transmembrane region" description="Helical" evidence="9">
    <location>
        <begin position="168"/>
        <end position="188"/>
    </location>
</feature>
<dbReference type="HOGENOM" id="CLU_464361_0_0_5"/>
<feature type="transmembrane region" description="Helical" evidence="9">
    <location>
        <begin position="247"/>
        <end position="271"/>
    </location>
</feature>
<feature type="transmembrane region" description="Helical" evidence="9">
    <location>
        <begin position="26"/>
        <end position="52"/>
    </location>
</feature>
<evidence type="ECO:0000256" key="1">
    <source>
        <dbReference type="ARBA" id="ARBA00004429"/>
    </source>
</evidence>
<dbReference type="InterPro" id="IPR010656">
    <property type="entry name" value="DctM"/>
</dbReference>
<feature type="domain" description="TRAP C4-dicarboxylate transport system permease DctM subunit" evidence="11">
    <location>
        <begin position="203"/>
        <end position="600"/>
    </location>
</feature>
<dbReference type="STRING" id="176299.Atu3261"/>
<dbReference type="InterPro" id="IPR055348">
    <property type="entry name" value="DctQ"/>
</dbReference>
<keyword evidence="7 9" id="KW-0472">Membrane</keyword>
<dbReference type="OrthoDB" id="7374726at2"/>
<feature type="transmembrane region" description="Helical" evidence="9">
    <location>
        <begin position="361"/>
        <end position="384"/>
    </location>
</feature>
<evidence type="ECO:0000256" key="2">
    <source>
        <dbReference type="ARBA" id="ARBA00022448"/>
    </source>
</evidence>
<evidence type="ECO:0000256" key="5">
    <source>
        <dbReference type="ARBA" id="ARBA00022692"/>
    </source>
</evidence>
<evidence type="ECO:0000256" key="4">
    <source>
        <dbReference type="ARBA" id="ARBA00022519"/>
    </source>
</evidence>
<accession>A9CEX9</accession>
<dbReference type="GO" id="GO:0005886">
    <property type="term" value="C:plasma membrane"/>
    <property type="evidence" value="ECO:0007669"/>
    <property type="project" value="UniProtKB-SubCell"/>
</dbReference>
<protein>
    <submittedName>
        <fullName evidence="12">ABC transporter, membrane spanning protein</fullName>
    </submittedName>
</protein>
<evidence type="ECO:0000256" key="8">
    <source>
        <dbReference type="RuleBase" id="RU369079"/>
    </source>
</evidence>
<dbReference type="Pfam" id="PF04290">
    <property type="entry name" value="DctQ"/>
    <property type="match status" value="1"/>
</dbReference>
<evidence type="ECO:0000256" key="3">
    <source>
        <dbReference type="ARBA" id="ARBA00022475"/>
    </source>
</evidence>
<dbReference type="GO" id="GO:0022857">
    <property type="term" value="F:transmembrane transporter activity"/>
    <property type="evidence" value="ECO:0007669"/>
    <property type="project" value="UniProtKB-UniRule"/>
</dbReference>
<evidence type="ECO:0000256" key="6">
    <source>
        <dbReference type="ARBA" id="ARBA00022989"/>
    </source>
</evidence>
<feature type="transmembrane region" description="Helical" evidence="9">
    <location>
        <begin position="502"/>
        <end position="528"/>
    </location>
</feature>
<feature type="transmembrane region" description="Helical" evidence="9">
    <location>
        <begin position="404"/>
        <end position="425"/>
    </location>
</feature>
<feature type="transmembrane region" description="Helical" evidence="9">
    <location>
        <begin position="64"/>
        <end position="83"/>
    </location>
</feature>
<dbReference type="eggNOG" id="COG3090">
    <property type="taxonomic scope" value="Bacteria"/>
</dbReference>
<dbReference type="NCBIfam" id="TIGR00786">
    <property type="entry name" value="dctM"/>
    <property type="match status" value="1"/>
</dbReference>
<evidence type="ECO:0000313" key="13">
    <source>
        <dbReference type="Proteomes" id="UP000000813"/>
    </source>
</evidence>
<feature type="transmembrane region" description="Helical" evidence="9">
    <location>
        <begin position="291"/>
        <end position="310"/>
    </location>
</feature>
<dbReference type="Proteomes" id="UP000000813">
    <property type="component" value="Chromosome linear"/>
</dbReference>
<feature type="transmembrane region" description="Helical" evidence="9">
    <location>
        <begin position="140"/>
        <end position="159"/>
    </location>
</feature>
<keyword evidence="3" id="KW-1003">Cell membrane</keyword>
<evidence type="ECO:0000313" key="12">
    <source>
        <dbReference type="EMBL" id="AAK90129.2"/>
    </source>
</evidence>
<dbReference type="InterPro" id="IPR004681">
    <property type="entry name" value="TRAP_DctM"/>
</dbReference>
<feature type="transmembrane region" description="Helical" evidence="9">
    <location>
        <begin position="200"/>
        <end position="227"/>
    </location>
</feature>
<feature type="transmembrane region" description="Helical" evidence="9">
    <location>
        <begin position="104"/>
        <end position="128"/>
    </location>
</feature>
<name>A9CEX9_AGRFC</name>
<feature type="domain" description="Tripartite ATP-independent periplasmic transporters DctQ component" evidence="10">
    <location>
        <begin position="38"/>
        <end position="158"/>
    </location>
</feature>